<dbReference type="InterPro" id="IPR040289">
    <property type="entry name" value="MBP2C"/>
</dbReference>
<feature type="chain" id="PRO_5042889382" evidence="2">
    <location>
        <begin position="19"/>
        <end position="150"/>
    </location>
</feature>
<evidence type="ECO:0000313" key="3">
    <source>
        <dbReference type="EMBL" id="KAK7328465.1"/>
    </source>
</evidence>
<keyword evidence="4" id="KW-1185">Reference proteome</keyword>
<organism evidence="3 4">
    <name type="scientific">Canavalia gladiata</name>
    <name type="common">Sword bean</name>
    <name type="synonym">Dolichos gladiatus</name>
    <dbReference type="NCBI Taxonomy" id="3824"/>
    <lineage>
        <taxon>Eukaryota</taxon>
        <taxon>Viridiplantae</taxon>
        <taxon>Streptophyta</taxon>
        <taxon>Embryophyta</taxon>
        <taxon>Tracheophyta</taxon>
        <taxon>Spermatophyta</taxon>
        <taxon>Magnoliopsida</taxon>
        <taxon>eudicotyledons</taxon>
        <taxon>Gunneridae</taxon>
        <taxon>Pentapetalae</taxon>
        <taxon>rosids</taxon>
        <taxon>fabids</taxon>
        <taxon>Fabales</taxon>
        <taxon>Fabaceae</taxon>
        <taxon>Papilionoideae</taxon>
        <taxon>50 kb inversion clade</taxon>
        <taxon>NPAAA clade</taxon>
        <taxon>indigoferoid/millettioid clade</taxon>
        <taxon>Phaseoleae</taxon>
        <taxon>Canavalia</taxon>
    </lineage>
</organism>
<evidence type="ECO:0000256" key="2">
    <source>
        <dbReference type="SAM" id="SignalP"/>
    </source>
</evidence>
<keyword evidence="2" id="KW-0732">Signal</keyword>
<comment type="caution">
    <text evidence="3">The sequence shown here is derived from an EMBL/GenBank/DDBJ whole genome shotgun (WGS) entry which is preliminary data.</text>
</comment>
<dbReference type="PANTHER" id="PTHR35502:SF2">
    <property type="entry name" value="PROTEIN MICROTUBULE BINDING PROTEIN 2C"/>
    <property type="match status" value="1"/>
</dbReference>
<sequence>MLELLSLITVLSVRLVRDLTSEKDNEFVALKKQVEELEMKILEKDEVIELAEITKKQMNALKEKLEELQHQTLEKDSLLKSARQQLYDVKWETMTCYKKVEKMQEELDSMQGDILSFTLLLEGLIKPDIGEYTDDYDIKPYDFYHLPSIE</sequence>
<feature type="signal peptide" evidence="2">
    <location>
        <begin position="1"/>
        <end position="18"/>
    </location>
</feature>
<gene>
    <name evidence="3" type="ORF">VNO77_22572</name>
</gene>
<name>A0AAN9L2U8_CANGL</name>
<dbReference type="Proteomes" id="UP001367508">
    <property type="component" value="Unassembled WGS sequence"/>
</dbReference>
<protein>
    <submittedName>
        <fullName evidence="3">Uncharacterized protein</fullName>
    </submittedName>
</protein>
<keyword evidence="1" id="KW-0175">Coiled coil</keyword>
<dbReference type="PANTHER" id="PTHR35502">
    <property type="entry name" value="PROTEIN MICROTUBULE BINDING PROTEIN 2C"/>
    <property type="match status" value="1"/>
</dbReference>
<evidence type="ECO:0000313" key="4">
    <source>
        <dbReference type="Proteomes" id="UP001367508"/>
    </source>
</evidence>
<dbReference type="GO" id="GO:0010497">
    <property type="term" value="P:plasmodesmata-mediated intercellular transport"/>
    <property type="evidence" value="ECO:0007669"/>
    <property type="project" value="InterPro"/>
</dbReference>
<accession>A0AAN9L2U8</accession>
<proteinExistence type="predicted"/>
<dbReference type="AlphaFoldDB" id="A0AAN9L2U8"/>
<feature type="coiled-coil region" evidence="1">
    <location>
        <begin position="20"/>
        <end position="71"/>
    </location>
</feature>
<dbReference type="EMBL" id="JAYMYQ010000005">
    <property type="protein sequence ID" value="KAK7328465.1"/>
    <property type="molecule type" value="Genomic_DNA"/>
</dbReference>
<dbReference type="GO" id="GO:0008017">
    <property type="term" value="F:microtubule binding"/>
    <property type="evidence" value="ECO:0007669"/>
    <property type="project" value="InterPro"/>
</dbReference>
<reference evidence="3 4" key="1">
    <citation type="submission" date="2024-01" db="EMBL/GenBank/DDBJ databases">
        <title>The genomes of 5 underutilized Papilionoideae crops provide insights into root nodulation and disease resistanc.</title>
        <authorList>
            <person name="Jiang F."/>
        </authorList>
    </citation>
    <scope>NUCLEOTIDE SEQUENCE [LARGE SCALE GENOMIC DNA]</scope>
    <source>
        <strain evidence="3">LVBAO_FW01</strain>
        <tissue evidence="3">Leaves</tissue>
    </source>
</reference>
<evidence type="ECO:0000256" key="1">
    <source>
        <dbReference type="SAM" id="Coils"/>
    </source>
</evidence>